<feature type="compositionally biased region" description="Basic and acidic residues" evidence="5">
    <location>
        <begin position="284"/>
        <end position="300"/>
    </location>
</feature>
<feature type="region of interest" description="Disordered" evidence="5">
    <location>
        <begin position="74"/>
        <end position="93"/>
    </location>
</feature>
<feature type="compositionally biased region" description="Low complexity" evidence="5">
    <location>
        <begin position="162"/>
        <end position="178"/>
    </location>
</feature>
<dbReference type="InterPro" id="IPR050439">
    <property type="entry name" value="ADAMTS_ADAMTS-like"/>
</dbReference>
<feature type="compositionally biased region" description="Basic and acidic residues" evidence="5">
    <location>
        <begin position="649"/>
        <end position="660"/>
    </location>
</feature>
<evidence type="ECO:0000256" key="4">
    <source>
        <dbReference type="ARBA" id="ARBA00022737"/>
    </source>
</evidence>
<dbReference type="Proteomes" id="UP000316079">
    <property type="component" value="Unassembled WGS sequence"/>
</dbReference>
<dbReference type="EMBL" id="SRMA01027433">
    <property type="protein sequence ID" value="TRY53811.1"/>
    <property type="molecule type" value="Genomic_DNA"/>
</dbReference>
<feature type="signal peptide" evidence="6">
    <location>
        <begin position="1"/>
        <end position="25"/>
    </location>
</feature>
<dbReference type="SMART" id="SM00209">
    <property type="entry name" value="TSP1"/>
    <property type="match status" value="7"/>
</dbReference>
<dbReference type="SUPFAM" id="SSF82895">
    <property type="entry name" value="TSP-1 type 1 repeat"/>
    <property type="match status" value="7"/>
</dbReference>
<organism evidence="8 9">
    <name type="scientific">Danionella cerebrum</name>
    <dbReference type="NCBI Taxonomy" id="2873325"/>
    <lineage>
        <taxon>Eukaryota</taxon>
        <taxon>Metazoa</taxon>
        <taxon>Chordata</taxon>
        <taxon>Craniata</taxon>
        <taxon>Vertebrata</taxon>
        <taxon>Euteleostomi</taxon>
        <taxon>Actinopterygii</taxon>
        <taxon>Neopterygii</taxon>
        <taxon>Teleostei</taxon>
        <taxon>Ostariophysi</taxon>
        <taxon>Cypriniformes</taxon>
        <taxon>Danionidae</taxon>
        <taxon>Danioninae</taxon>
        <taxon>Danionella</taxon>
    </lineage>
</organism>
<name>A0A553MKV9_9TELE</name>
<dbReference type="Pfam" id="PF19236">
    <property type="entry name" value="ADAMTS_CR_3"/>
    <property type="match status" value="1"/>
</dbReference>
<dbReference type="FunFam" id="2.20.100.10:FF:000005">
    <property type="entry name" value="ADAM metallopeptidase with thrombospondin type 1 motif 9"/>
    <property type="match status" value="4"/>
</dbReference>
<feature type="compositionally biased region" description="Basic and acidic residues" evidence="5">
    <location>
        <begin position="697"/>
        <end position="716"/>
    </location>
</feature>
<feature type="region of interest" description="Disordered" evidence="5">
    <location>
        <begin position="122"/>
        <end position="223"/>
    </location>
</feature>
<feature type="compositionally biased region" description="Basic residues" evidence="5">
    <location>
        <begin position="446"/>
        <end position="456"/>
    </location>
</feature>
<dbReference type="Gene3D" id="2.60.120.830">
    <property type="match status" value="1"/>
</dbReference>
<feature type="region of interest" description="Disordered" evidence="5">
    <location>
        <begin position="255"/>
        <end position="307"/>
    </location>
</feature>
<evidence type="ECO:0000259" key="7">
    <source>
        <dbReference type="PROSITE" id="PS50900"/>
    </source>
</evidence>
<keyword evidence="9" id="KW-1185">Reference proteome</keyword>
<feature type="region of interest" description="Disordered" evidence="5">
    <location>
        <begin position="327"/>
        <end position="402"/>
    </location>
</feature>
<feature type="chain" id="PRO_5021962476" description="PLAC domain-containing protein" evidence="6">
    <location>
        <begin position="26"/>
        <end position="1188"/>
    </location>
</feature>
<dbReference type="GO" id="GO:0004222">
    <property type="term" value="F:metalloendopeptidase activity"/>
    <property type="evidence" value="ECO:0007669"/>
    <property type="project" value="TreeGrafter"/>
</dbReference>
<dbReference type="PANTHER" id="PTHR13723:SF312">
    <property type="entry name" value="THROMBOSPONDIN TYPE-1 DOMAIN-CONTAINING PROTEIN 4-LIKE ISOFORM X1"/>
    <property type="match status" value="1"/>
</dbReference>
<dbReference type="Pfam" id="PF00090">
    <property type="entry name" value="TSP_1"/>
    <property type="match status" value="1"/>
</dbReference>
<feature type="domain" description="PLAC" evidence="7">
    <location>
        <begin position="1145"/>
        <end position="1182"/>
    </location>
</feature>
<dbReference type="PROSITE" id="PS50900">
    <property type="entry name" value="PLAC"/>
    <property type="match status" value="1"/>
</dbReference>
<feature type="region of interest" description="Disordered" evidence="5">
    <location>
        <begin position="697"/>
        <end position="786"/>
    </location>
</feature>
<dbReference type="InterPro" id="IPR010294">
    <property type="entry name" value="ADAMTS_spacer1"/>
</dbReference>
<dbReference type="GO" id="GO:0030198">
    <property type="term" value="P:extracellular matrix organization"/>
    <property type="evidence" value="ECO:0007669"/>
    <property type="project" value="TreeGrafter"/>
</dbReference>
<dbReference type="GO" id="GO:0031012">
    <property type="term" value="C:extracellular matrix"/>
    <property type="evidence" value="ECO:0007669"/>
    <property type="project" value="TreeGrafter"/>
</dbReference>
<sequence length="1188" mass="131571">MRSGSLGRVCGIWCCVLAILSSTKADEEVQPLVARKSRQVEDAEPEGVWGPWSDWQDCSQSCGVGVAERTRQCLPPPPSHQSPPISWNRPAHFPSGIPNNSPVISALRPNYYNNPYPVNERFSQAYPSNDNPPFGVERFSSANQNPGFPLYRNEAGGGPSGQGPVSVFRSPSSSPSLPYGRVPSRPVGSGRGVESGTRRSVSANREPASIRRSSSSIRPGQFGYGRVPFSLPLHRQNRHIRHTNHHNTTIRDYFHSLNTNPSSVDKKETEKTTSTVNTESDAGADLRKVQEQERSSHSETEVTMDATVKANLQKQLEKVQARMLRLQAQKSETDGDGDANADLRKRHSRTRPQNRWPQSRPSRQAPPSYTQTLHRALGPQDPPPYRLQSAATPNQSSNLRYHCRGKEREHRRCSLQWVEDEGSEGAFRGRHTRSVKDASVPNPWQKKQREKVRARKRKEEEIQRVCPGSPLSSRAEQCAAFNSQEFMGRIYDWEPFTEVGPEQQCELICRPVGFRFYVRQAERVTDGTPCANNTSNHVCVAGRCLSEGCDGVLGSGLLRDRCGVCGGEEGSCRRITGSFLNSSLTPGYHKVMDIPPGATAINITQRANSPNYLALRSGSGQSVVNGRWAVDPPGVYQGAGTPFTYTRPKTGEEAETRRGESLSAPGPTTALVQLYVIFHRQNPGIDYEYYIPVEKQRDGERETVREKESERGRAALRDISGVSSPAGSPDPPPPVLSSASLPPFSFPSSSSFSTSDRWSPERPRPQGPGANRNARIPPRTDMPLDNQPTFVWRRGLLTECTASCGKGSRYREIVCVNRHTDQEVHDRRCDSATKPAIEEQACNLHPCPPFWEAGVWSECSASCGSGVQQRQIQCRQSFGNQSTSVHPQRCAGLARPNTTQPCQPQPCSHWQISSNWSSCSVDCGSGKRTRNVRCVSNHGNTVSDRECNARLRPMNSEDCHMGPCVTNWYFSDWSKTCSAVCGPGVQRREVLCLSPGGYRKGDGAGAECVSEKPADMRVCNPGPCTHTHMWYTGPWGQCSEVCGNGTRRREVICVRKSVTEFSVSLSSECSHLEKPVLVQECELQPCPARWLTSQWSACSRSCGEGHQTRDVRCVGTDRQHSASCSLETKPTLEQSCNILPCSPFEDENCKDRQDNCVKVVQARLCVYPYYKTACCASCTQNAQRAKRH</sequence>
<protein>
    <recommendedName>
        <fullName evidence="7">PLAC domain-containing protein</fullName>
    </recommendedName>
</protein>
<evidence type="ECO:0000313" key="9">
    <source>
        <dbReference type="Proteomes" id="UP000316079"/>
    </source>
</evidence>
<dbReference type="PROSITE" id="PS50092">
    <property type="entry name" value="TSP1"/>
    <property type="match status" value="7"/>
</dbReference>
<dbReference type="InterPro" id="IPR036383">
    <property type="entry name" value="TSP1_rpt_sf"/>
</dbReference>
<keyword evidence="3 6" id="KW-0732">Signal</keyword>
<dbReference type="FunFam" id="2.60.120.830:FF:000001">
    <property type="entry name" value="A disintegrin and metalloproteinase with thrombospondin motifs 1"/>
    <property type="match status" value="1"/>
</dbReference>
<evidence type="ECO:0000256" key="5">
    <source>
        <dbReference type="SAM" id="MobiDB-lite"/>
    </source>
</evidence>
<dbReference type="GO" id="GO:0006508">
    <property type="term" value="P:proteolysis"/>
    <property type="evidence" value="ECO:0007669"/>
    <property type="project" value="TreeGrafter"/>
</dbReference>
<comment type="subcellular location">
    <subcellularLocation>
        <location evidence="1">Secreted</location>
    </subcellularLocation>
</comment>
<feature type="compositionally biased region" description="Polar residues" evidence="5">
    <location>
        <begin position="389"/>
        <end position="399"/>
    </location>
</feature>
<dbReference type="InterPro" id="IPR010909">
    <property type="entry name" value="PLAC"/>
</dbReference>
<dbReference type="Pfam" id="PF19030">
    <property type="entry name" value="TSP1_ADAMTS"/>
    <property type="match status" value="6"/>
</dbReference>
<dbReference type="Pfam" id="PF05986">
    <property type="entry name" value="ADAMTS_spacer1"/>
    <property type="match status" value="1"/>
</dbReference>
<feature type="region of interest" description="Disordered" evidence="5">
    <location>
        <begin position="639"/>
        <end position="665"/>
    </location>
</feature>
<evidence type="ECO:0000256" key="3">
    <source>
        <dbReference type="ARBA" id="ARBA00022729"/>
    </source>
</evidence>
<dbReference type="PANTHER" id="PTHR13723">
    <property type="entry name" value="ADAMTS A DISINTEGRIN AND METALLOPROTEASE WITH THROMBOSPONDIN MOTIFS PROTEASE"/>
    <property type="match status" value="1"/>
</dbReference>
<dbReference type="OrthoDB" id="10062690at2759"/>
<dbReference type="AlphaFoldDB" id="A0A553MKV9"/>
<keyword evidence="4" id="KW-0677">Repeat</keyword>
<dbReference type="GO" id="GO:0005576">
    <property type="term" value="C:extracellular region"/>
    <property type="evidence" value="ECO:0007669"/>
    <property type="project" value="UniProtKB-SubCell"/>
</dbReference>
<feature type="compositionally biased region" description="Low complexity" evidence="5">
    <location>
        <begin position="357"/>
        <end position="368"/>
    </location>
</feature>
<gene>
    <name evidence="8" type="ORF">DNTS_002771</name>
</gene>
<keyword evidence="2" id="KW-0964">Secreted</keyword>
<dbReference type="InterPro" id="IPR000884">
    <property type="entry name" value="TSP1_rpt"/>
</dbReference>
<dbReference type="Pfam" id="PF08686">
    <property type="entry name" value="PLAC"/>
    <property type="match status" value="1"/>
</dbReference>
<accession>A0A553MKV9</accession>
<dbReference type="InterPro" id="IPR045371">
    <property type="entry name" value="ADAMTS_CR_3"/>
</dbReference>
<dbReference type="STRING" id="623744.A0A553MKV9"/>
<comment type="caution">
    <text evidence="8">The sequence shown here is derived from an EMBL/GenBank/DDBJ whole genome shotgun (WGS) entry which is preliminary data.</text>
</comment>
<evidence type="ECO:0000256" key="6">
    <source>
        <dbReference type="SAM" id="SignalP"/>
    </source>
</evidence>
<feature type="compositionally biased region" description="Low complexity" evidence="5">
    <location>
        <begin position="736"/>
        <end position="756"/>
    </location>
</feature>
<feature type="region of interest" description="Disordered" evidence="5">
    <location>
        <begin position="424"/>
        <end position="459"/>
    </location>
</feature>
<evidence type="ECO:0000256" key="1">
    <source>
        <dbReference type="ARBA" id="ARBA00004613"/>
    </source>
</evidence>
<evidence type="ECO:0000256" key="2">
    <source>
        <dbReference type="ARBA" id="ARBA00022525"/>
    </source>
</evidence>
<dbReference type="Gene3D" id="2.20.100.10">
    <property type="entry name" value="Thrombospondin type-1 (TSP1) repeat"/>
    <property type="match status" value="7"/>
</dbReference>
<reference evidence="8 9" key="1">
    <citation type="journal article" date="2019" name="Sci. Data">
        <title>Hybrid genome assembly and annotation of Danionella translucida.</title>
        <authorList>
            <person name="Kadobianskyi M."/>
            <person name="Schulze L."/>
            <person name="Schuelke M."/>
            <person name="Judkewitz B."/>
        </authorList>
    </citation>
    <scope>NUCLEOTIDE SEQUENCE [LARGE SCALE GENOMIC DNA]</scope>
    <source>
        <strain evidence="8 9">Bolton</strain>
    </source>
</reference>
<proteinExistence type="predicted"/>
<feature type="compositionally biased region" description="Polar residues" evidence="5">
    <location>
        <begin position="122"/>
        <end position="131"/>
    </location>
</feature>
<evidence type="ECO:0000313" key="8">
    <source>
        <dbReference type="EMBL" id="TRY53811.1"/>
    </source>
</evidence>